<gene>
    <name evidence="2" type="ORF">CAUJ_LOCUS5236</name>
</gene>
<keyword evidence="1" id="KW-1133">Transmembrane helix</keyword>
<organism evidence="2 3">
    <name type="scientific">Caenorhabditis auriculariae</name>
    <dbReference type="NCBI Taxonomy" id="2777116"/>
    <lineage>
        <taxon>Eukaryota</taxon>
        <taxon>Metazoa</taxon>
        <taxon>Ecdysozoa</taxon>
        <taxon>Nematoda</taxon>
        <taxon>Chromadorea</taxon>
        <taxon>Rhabditida</taxon>
        <taxon>Rhabditina</taxon>
        <taxon>Rhabditomorpha</taxon>
        <taxon>Rhabditoidea</taxon>
        <taxon>Rhabditidae</taxon>
        <taxon>Peloderinae</taxon>
        <taxon>Caenorhabditis</taxon>
    </lineage>
</organism>
<keyword evidence="3" id="KW-1185">Reference proteome</keyword>
<evidence type="ECO:0000313" key="2">
    <source>
        <dbReference type="EMBL" id="CAD6189317.1"/>
    </source>
</evidence>
<sequence>MKRWLVELPVQTCHVFDAGAKTAMDSVLCIIMLHHFKSAFWRFSIFCTTVYFIGFISFVTKPDISASSVFKFSVGLGHGFKYMDEINFTTKKQKDTVDDNLLKMARNWNGQLSLAIYTSSHHSGNTSSDSSIDNVIRKIFQLTNCFEPIAEALDAHLFFTTPEEEDCPEFDISFPARWASCDDSLKPLEKFRFSHIGGSYPVNVARNIARKEHEAEYVLLADMEQEYSSNAEENLRNEIKKLDIRKNKYALAIRRFEYDESREPPKTLEELREAYGKTAYVFHYFFWRQGHWVPGLKKWLRGAEEQTRIIDIRKMWVSSWEPMFVAHNSIPYHNEDLSYGLDNQVALALHMCCAGYQFAISENVFSMHKGIRRRSQRRHGVSGAAFRHGARGLRLFYRKMAEQYPERARRCLKNRYPKRWMENRKTRPNEKN</sequence>
<accession>A0A8S1H1R3</accession>
<dbReference type="AlphaFoldDB" id="A0A8S1H1R3"/>
<comment type="caution">
    <text evidence="2">The sequence shown here is derived from an EMBL/GenBank/DDBJ whole genome shotgun (WGS) entry which is preliminary data.</text>
</comment>
<keyword evidence="1" id="KW-0812">Transmembrane</keyword>
<dbReference type="Pfam" id="PF13896">
    <property type="entry name" value="Glyco_transf_49"/>
    <property type="match status" value="1"/>
</dbReference>
<evidence type="ECO:0000256" key="1">
    <source>
        <dbReference type="SAM" id="Phobius"/>
    </source>
</evidence>
<keyword evidence="1" id="KW-0472">Membrane</keyword>
<protein>
    <submittedName>
        <fullName evidence="2">Uncharacterized protein</fullName>
    </submittedName>
</protein>
<dbReference type="PANTHER" id="PTHR47411">
    <property type="entry name" value="B3GNT1, BETA-1,3-N-ACETYLGUCOSAMINYLTRANSFERASE 1, HOMOLOG"/>
    <property type="match status" value="1"/>
</dbReference>
<evidence type="ECO:0000313" key="3">
    <source>
        <dbReference type="Proteomes" id="UP000835052"/>
    </source>
</evidence>
<proteinExistence type="predicted"/>
<dbReference type="PANTHER" id="PTHR47411:SF3">
    <property type="entry name" value="I-BETA-1,3-N-ACETYLGLUCOSAMINYLTRANSFERASE"/>
    <property type="match status" value="1"/>
</dbReference>
<name>A0A8S1H1R3_9PELO</name>
<dbReference type="Proteomes" id="UP000835052">
    <property type="component" value="Unassembled WGS sequence"/>
</dbReference>
<reference evidence="2" key="1">
    <citation type="submission" date="2020-10" db="EMBL/GenBank/DDBJ databases">
        <authorList>
            <person name="Kikuchi T."/>
        </authorList>
    </citation>
    <scope>NUCLEOTIDE SEQUENCE</scope>
    <source>
        <strain evidence="2">NKZ352</strain>
    </source>
</reference>
<dbReference type="EMBL" id="CAJGYM010000010">
    <property type="protein sequence ID" value="CAD6189317.1"/>
    <property type="molecule type" value="Genomic_DNA"/>
</dbReference>
<feature type="transmembrane region" description="Helical" evidence="1">
    <location>
        <begin position="40"/>
        <end position="59"/>
    </location>
</feature>
<dbReference type="OrthoDB" id="9974378at2759"/>